<proteinExistence type="predicted"/>
<gene>
    <name evidence="3" type="ORF">EJ03DRAFT_306865</name>
</gene>
<dbReference type="EC" id="4.2.1.130" evidence="1"/>
<dbReference type="InterPro" id="IPR029062">
    <property type="entry name" value="Class_I_gatase-like"/>
</dbReference>
<dbReference type="PANTHER" id="PTHR48094:SF22">
    <property type="entry name" value="DJ-1_PFPI DOMAIN-CONTAINING PROTEIN"/>
    <property type="match status" value="1"/>
</dbReference>
<dbReference type="InterPro" id="IPR032633">
    <property type="entry name" value="ThiJ-like"/>
</dbReference>
<dbReference type="PANTHER" id="PTHR48094">
    <property type="entry name" value="PROTEIN/NUCLEIC ACID DEGLYCASE DJ-1-RELATED"/>
    <property type="match status" value="1"/>
</dbReference>
<dbReference type="AlphaFoldDB" id="A0A6G1LIY2"/>
<evidence type="ECO:0000313" key="3">
    <source>
        <dbReference type="EMBL" id="KAF2772532.1"/>
    </source>
</evidence>
<dbReference type="SUPFAM" id="SSF52317">
    <property type="entry name" value="Class I glutamine amidotransferase-like"/>
    <property type="match status" value="1"/>
</dbReference>
<keyword evidence="4" id="KW-1185">Reference proteome</keyword>
<sequence>MSYSPKRILIVVSDANEFPLKKGDQSVSQPSGFFLKELAQPLQKILDEACEVTFASPEGKEPQPDPNSESLLTVAGNYYELKRENELIERMKKENGFARPKKFSEISDDELKSYAGLFIPGGHSPLSDLGDDKDLGRILWHFHSEHKPTAAICHGPYALLSTKQTDKGFAYKGYKIRSWSDAEEKLMETVLRGEIEKVESQLRDAGADMQNGLAEQAGYVVVDKELATGGNPLAANTLGDTFLDLLDGKAGS</sequence>
<evidence type="ECO:0000256" key="2">
    <source>
        <dbReference type="ARBA" id="ARBA00048082"/>
    </source>
</evidence>
<dbReference type="Proteomes" id="UP000799436">
    <property type="component" value="Unassembled WGS sequence"/>
</dbReference>
<dbReference type="GO" id="GO:0019172">
    <property type="term" value="F:glyoxalase III activity"/>
    <property type="evidence" value="ECO:0007669"/>
    <property type="project" value="UniProtKB-EC"/>
</dbReference>
<organism evidence="3 4">
    <name type="scientific">Teratosphaeria nubilosa</name>
    <dbReference type="NCBI Taxonomy" id="161662"/>
    <lineage>
        <taxon>Eukaryota</taxon>
        <taxon>Fungi</taxon>
        <taxon>Dikarya</taxon>
        <taxon>Ascomycota</taxon>
        <taxon>Pezizomycotina</taxon>
        <taxon>Dothideomycetes</taxon>
        <taxon>Dothideomycetidae</taxon>
        <taxon>Mycosphaerellales</taxon>
        <taxon>Teratosphaeriaceae</taxon>
        <taxon>Teratosphaeria</taxon>
    </lineage>
</organism>
<name>A0A6G1LIY2_9PEZI</name>
<dbReference type="GO" id="GO:0019243">
    <property type="term" value="P:methylglyoxal catabolic process to D-lactate via S-lactoyl-glutathione"/>
    <property type="evidence" value="ECO:0007669"/>
    <property type="project" value="TreeGrafter"/>
</dbReference>
<comment type="catalytic activity">
    <reaction evidence="2">
        <text>methylglyoxal + H2O = (R)-lactate + H(+)</text>
        <dbReference type="Rhea" id="RHEA:27754"/>
        <dbReference type="ChEBI" id="CHEBI:15377"/>
        <dbReference type="ChEBI" id="CHEBI:15378"/>
        <dbReference type="ChEBI" id="CHEBI:16004"/>
        <dbReference type="ChEBI" id="CHEBI:17158"/>
        <dbReference type="EC" id="4.2.1.130"/>
    </reaction>
</comment>
<dbReference type="CDD" id="cd03141">
    <property type="entry name" value="GATase1_Hsp31_like"/>
    <property type="match status" value="1"/>
</dbReference>
<dbReference type="GO" id="GO:0005737">
    <property type="term" value="C:cytoplasm"/>
    <property type="evidence" value="ECO:0007669"/>
    <property type="project" value="TreeGrafter"/>
</dbReference>
<dbReference type="Pfam" id="PF17124">
    <property type="entry name" value="ThiJ_like"/>
    <property type="match status" value="1"/>
</dbReference>
<dbReference type="InterPro" id="IPR050325">
    <property type="entry name" value="Prot/Nucl_acid_deglycase"/>
</dbReference>
<accession>A0A6G1LIY2</accession>
<dbReference type="Gene3D" id="3.40.50.880">
    <property type="match status" value="1"/>
</dbReference>
<dbReference type="OrthoDB" id="543156at2759"/>
<reference evidence="3" key="1">
    <citation type="journal article" date="2020" name="Stud. Mycol.">
        <title>101 Dothideomycetes genomes: a test case for predicting lifestyles and emergence of pathogens.</title>
        <authorList>
            <person name="Haridas S."/>
            <person name="Albert R."/>
            <person name="Binder M."/>
            <person name="Bloem J."/>
            <person name="Labutti K."/>
            <person name="Salamov A."/>
            <person name="Andreopoulos B."/>
            <person name="Baker S."/>
            <person name="Barry K."/>
            <person name="Bills G."/>
            <person name="Bluhm B."/>
            <person name="Cannon C."/>
            <person name="Castanera R."/>
            <person name="Culley D."/>
            <person name="Daum C."/>
            <person name="Ezra D."/>
            <person name="Gonzalez J."/>
            <person name="Henrissat B."/>
            <person name="Kuo A."/>
            <person name="Liang C."/>
            <person name="Lipzen A."/>
            <person name="Lutzoni F."/>
            <person name="Magnuson J."/>
            <person name="Mondo S."/>
            <person name="Nolan M."/>
            <person name="Ohm R."/>
            <person name="Pangilinan J."/>
            <person name="Park H.-J."/>
            <person name="Ramirez L."/>
            <person name="Alfaro M."/>
            <person name="Sun H."/>
            <person name="Tritt A."/>
            <person name="Yoshinaga Y."/>
            <person name="Zwiers L.-H."/>
            <person name="Turgeon B."/>
            <person name="Goodwin S."/>
            <person name="Spatafora J."/>
            <person name="Crous P."/>
            <person name="Grigoriev I."/>
        </authorList>
    </citation>
    <scope>NUCLEOTIDE SEQUENCE</scope>
    <source>
        <strain evidence="3">CBS 116005</strain>
    </source>
</reference>
<protein>
    <recommendedName>
        <fullName evidence="1">D-lactate dehydratase</fullName>
        <ecNumber evidence="1">4.2.1.130</ecNumber>
    </recommendedName>
</protein>
<dbReference type="EMBL" id="ML995814">
    <property type="protein sequence ID" value="KAF2772532.1"/>
    <property type="molecule type" value="Genomic_DNA"/>
</dbReference>
<evidence type="ECO:0000256" key="1">
    <source>
        <dbReference type="ARBA" id="ARBA00013134"/>
    </source>
</evidence>
<evidence type="ECO:0000313" key="4">
    <source>
        <dbReference type="Proteomes" id="UP000799436"/>
    </source>
</evidence>